<feature type="region of interest" description="Disordered" evidence="1">
    <location>
        <begin position="59"/>
        <end position="91"/>
    </location>
</feature>
<accession>A0A0E9X8J2</accession>
<dbReference type="AlphaFoldDB" id="A0A0E9X8J2"/>
<organism evidence="2">
    <name type="scientific">Anguilla anguilla</name>
    <name type="common">European freshwater eel</name>
    <name type="synonym">Muraena anguilla</name>
    <dbReference type="NCBI Taxonomy" id="7936"/>
    <lineage>
        <taxon>Eukaryota</taxon>
        <taxon>Metazoa</taxon>
        <taxon>Chordata</taxon>
        <taxon>Craniata</taxon>
        <taxon>Vertebrata</taxon>
        <taxon>Euteleostomi</taxon>
        <taxon>Actinopterygii</taxon>
        <taxon>Neopterygii</taxon>
        <taxon>Teleostei</taxon>
        <taxon>Anguilliformes</taxon>
        <taxon>Anguillidae</taxon>
        <taxon>Anguilla</taxon>
    </lineage>
</organism>
<sequence>MKCRMEKREINAITQVYPVGFLKDTALVNSKNVKFQLDFRDRYYSVQHCSMCKVNSKQGKRFPTYSNRSSKTKMEKDKLPSCLNTSDDKIY</sequence>
<proteinExistence type="predicted"/>
<evidence type="ECO:0000256" key="1">
    <source>
        <dbReference type="SAM" id="MobiDB-lite"/>
    </source>
</evidence>
<dbReference type="EMBL" id="GBXM01010397">
    <property type="protein sequence ID" value="JAH98180.1"/>
    <property type="molecule type" value="Transcribed_RNA"/>
</dbReference>
<reference evidence="2" key="1">
    <citation type="submission" date="2014-11" db="EMBL/GenBank/DDBJ databases">
        <authorList>
            <person name="Amaro Gonzalez C."/>
        </authorList>
    </citation>
    <scope>NUCLEOTIDE SEQUENCE</scope>
</reference>
<evidence type="ECO:0000313" key="2">
    <source>
        <dbReference type="EMBL" id="JAH98180.1"/>
    </source>
</evidence>
<name>A0A0E9X8J2_ANGAN</name>
<reference evidence="2" key="2">
    <citation type="journal article" date="2015" name="Fish Shellfish Immunol.">
        <title>Early steps in the European eel (Anguilla anguilla)-Vibrio vulnificus interaction in the gills: Role of the RtxA13 toxin.</title>
        <authorList>
            <person name="Callol A."/>
            <person name="Pajuelo D."/>
            <person name="Ebbesson L."/>
            <person name="Teles M."/>
            <person name="MacKenzie S."/>
            <person name="Amaro C."/>
        </authorList>
    </citation>
    <scope>NUCLEOTIDE SEQUENCE</scope>
</reference>
<protein>
    <submittedName>
        <fullName evidence="2">Uncharacterized protein</fullName>
    </submittedName>
</protein>